<protein>
    <submittedName>
        <fullName evidence="2">Uncharacterized protein</fullName>
    </submittedName>
</protein>
<name>A0A6H5HVE9_9HEMI</name>
<proteinExistence type="predicted"/>
<accession>A0A6H5HVE9</accession>
<sequence>MNGRKAIRRAQRMLGRRRRRRQRPRPTLWSWGKGEIATVSQEMERAGDDIE</sequence>
<gene>
    <name evidence="2" type="ORF">NTEN_LOCUS24578</name>
</gene>
<keyword evidence="3" id="KW-1185">Reference proteome</keyword>
<evidence type="ECO:0000256" key="1">
    <source>
        <dbReference type="SAM" id="MobiDB-lite"/>
    </source>
</evidence>
<organism evidence="2 3">
    <name type="scientific">Nesidiocoris tenuis</name>
    <dbReference type="NCBI Taxonomy" id="355587"/>
    <lineage>
        <taxon>Eukaryota</taxon>
        <taxon>Metazoa</taxon>
        <taxon>Ecdysozoa</taxon>
        <taxon>Arthropoda</taxon>
        <taxon>Hexapoda</taxon>
        <taxon>Insecta</taxon>
        <taxon>Pterygota</taxon>
        <taxon>Neoptera</taxon>
        <taxon>Paraneoptera</taxon>
        <taxon>Hemiptera</taxon>
        <taxon>Heteroptera</taxon>
        <taxon>Panheteroptera</taxon>
        <taxon>Cimicomorpha</taxon>
        <taxon>Miridae</taxon>
        <taxon>Dicyphina</taxon>
        <taxon>Nesidiocoris</taxon>
    </lineage>
</organism>
<dbReference type="Proteomes" id="UP000479000">
    <property type="component" value="Unassembled WGS sequence"/>
</dbReference>
<dbReference type="EMBL" id="CADCXU010036242">
    <property type="protein sequence ID" value="CAB0021053.1"/>
    <property type="molecule type" value="Genomic_DNA"/>
</dbReference>
<dbReference type="AlphaFoldDB" id="A0A6H5HVE9"/>
<reference evidence="2 3" key="1">
    <citation type="submission" date="2020-02" db="EMBL/GenBank/DDBJ databases">
        <authorList>
            <person name="Ferguson B K."/>
        </authorList>
    </citation>
    <scope>NUCLEOTIDE SEQUENCE [LARGE SCALE GENOMIC DNA]</scope>
</reference>
<evidence type="ECO:0000313" key="2">
    <source>
        <dbReference type="EMBL" id="CAB0021053.1"/>
    </source>
</evidence>
<feature type="compositionally biased region" description="Basic residues" evidence="1">
    <location>
        <begin position="1"/>
        <end position="24"/>
    </location>
</feature>
<feature type="non-terminal residue" evidence="2">
    <location>
        <position position="51"/>
    </location>
</feature>
<evidence type="ECO:0000313" key="3">
    <source>
        <dbReference type="Proteomes" id="UP000479000"/>
    </source>
</evidence>
<feature type="region of interest" description="Disordered" evidence="1">
    <location>
        <begin position="1"/>
        <end position="27"/>
    </location>
</feature>